<evidence type="ECO:0000256" key="1">
    <source>
        <dbReference type="SAM" id="Coils"/>
    </source>
</evidence>
<dbReference type="EMBL" id="MUJZ01015795">
    <property type="protein sequence ID" value="OTF80972.1"/>
    <property type="molecule type" value="Genomic_DNA"/>
</dbReference>
<sequence length="254" mass="29793">NGNLHFIISDRDNIKKELDNLHGEVQKLSNEKIEIFELLKGKNDEIISLKDSIQSSKHSTPTFDSSSTKSNSTTALNEIRLQFMDNRFKEEKNLYQTQIKLLTDELETKTQELLNVRKETNEKLLSANLKIDDQTDEIANIKLEINRLKKLNESKDEKNEELSNKLLELQIHCTKLESTYNKENEAQNEIINLLNKNNDEKEKESRQKDECIAELRELLQKGLEAHNELELQFESMKESYMNDVKELEEERQKL</sequence>
<evidence type="ECO:0000259" key="2">
    <source>
        <dbReference type="Pfam" id="PF25481"/>
    </source>
</evidence>
<dbReference type="AlphaFoldDB" id="A0A1Y3BJD6"/>
<keyword evidence="4" id="KW-1185">Reference proteome</keyword>
<name>A0A1Y3BJD6_EURMA</name>
<accession>A0A1Y3BJD6</accession>
<feature type="coiled-coil region" evidence="1">
    <location>
        <begin position="92"/>
        <end position="250"/>
    </location>
</feature>
<dbReference type="GO" id="GO:1901673">
    <property type="term" value="P:regulation of mitotic spindle assembly"/>
    <property type="evidence" value="ECO:0007669"/>
    <property type="project" value="TreeGrafter"/>
</dbReference>
<gene>
    <name evidence="3" type="ORF">BLA29_010147</name>
</gene>
<dbReference type="PANTHER" id="PTHR18898:SF2">
    <property type="entry name" value="NUCLEOPROTEIN TPR"/>
    <property type="match status" value="1"/>
</dbReference>
<dbReference type="GO" id="GO:0006406">
    <property type="term" value="P:mRNA export from nucleus"/>
    <property type="evidence" value="ECO:0007669"/>
    <property type="project" value="TreeGrafter"/>
</dbReference>
<dbReference type="Pfam" id="PF25481">
    <property type="entry name" value="Nucleoprot-TPR"/>
    <property type="match status" value="1"/>
</dbReference>
<dbReference type="PANTHER" id="PTHR18898">
    <property type="entry name" value="NUCLEOPROTEIN TPR-RELATED"/>
    <property type="match status" value="1"/>
</dbReference>
<dbReference type="GO" id="GO:0005643">
    <property type="term" value="C:nuclear pore"/>
    <property type="evidence" value="ECO:0007669"/>
    <property type="project" value="TreeGrafter"/>
</dbReference>
<keyword evidence="1" id="KW-0175">Coiled coil</keyword>
<feature type="domain" description="Nucleoprotein TPR/MPL1" evidence="2">
    <location>
        <begin position="78"/>
        <end position="153"/>
    </location>
</feature>
<dbReference type="GO" id="GO:0017056">
    <property type="term" value="F:structural constituent of nuclear pore"/>
    <property type="evidence" value="ECO:0007669"/>
    <property type="project" value="TreeGrafter"/>
</dbReference>
<dbReference type="Proteomes" id="UP000194236">
    <property type="component" value="Unassembled WGS sequence"/>
</dbReference>
<feature type="non-terminal residue" evidence="3">
    <location>
        <position position="1"/>
    </location>
</feature>
<evidence type="ECO:0000313" key="3">
    <source>
        <dbReference type="EMBL" id="OTF80972.1"/>
    </source>
</evidence>
<feature type="non-terminal residue" evidence="3">
    <location>
        <position position="254"/>
    </location>
</feature>
<evidence type="ECO:0000313" key="4">
    <source>
        <dbReference type="Proteomes" id="UP000194236"/>
    </source>
</evidence>
<organism evidence="3 4">
    <name type="scientific">Euroglyphus maynei</name>
    <name type="common">Mayne's house dust mite</name>
    <dbReference type="NCBI Taxonomy" id="6958"/>
    <lineage>
        <taxon>Eukaryota</taxon>
        <taxon>Metazoa</taxon>
        <taxon>Ecdysozoa</taxon>
        <taxon>Arthropoda</taxon>
        <taxon>Chelicerata</taxon>
        <taxon>Arachnida</taxon>
        <taxon>Acari</taxon>
        <taxon>Acariformes</taxon>
        <taxon>Sarcoptiformes</taxon>
        <taxon>Astigmata</taxon>
        <taxon>Psoroptidia</taxon>
        <taxon>Analgoidea</taxon>
        <taxon>Pyroglyphidae</taxon>
        <taxon>Pyroglyphinae</taxon>
        <taxon>Euroglyphus</taxon>
    </lineage>
</organism>
<proteinExistence type="predicted"/>
<dbReference type="InterPro" id="IPR057577">
    <property type="entry name" value="Nucleoprot-TPR/MLP1_dom"/>
</dbReference>
<protein>
    <recommendedName>
        <fullName evidence="2">Nucleoprotein TPR/MPL1 domain-containing protein</fullName>
    </recommendedName>
</protein>
<comment type="caution">
    <text evidence="3">The sequence shown here is derived from an EMBL/GenBank/DDBJ whole genome shotgun (WGS) entry which is preliminary data.</text>
</comment>
<dbReference type="OrthoDB" id="343070at2759"/>
<reference evidence="3 4" key="1">
    <citation type="submission" date="2017-03" db="EMBL/GenBank/DDBJ databases">
        <title>Genome Survey of Euroglyphus maynei.</title>
        <authorList>
            <person name="Arlian L.G."/>
            <person name="Morgan M.S."/>
            <person name="Rider S.D."/>
        </authorList>
    </citation>
    <scope>NUCLEOTIDE SEQUENCE [LARGE SCALE GENOMIC DNA]</scope>
    <source>
        <strain evidence="3">Arlian Lab</strain>
        <tissue evidence="3">Whole body</tissue>
    </source>
</reference>